<dbReference type="Gene3D" id="3.90.550.10">
    <property type="entry name" value="Spore Coat Polysaccharide Biosynthesis Protein SpsA, Chain A"/>
    <property type="match status" value="1"/>
</dbReference>
<protein>
    <submittedName>
        <fullName evidence="3">Glycosyltransferase family 2 protein</fullName>
    </submittedName>
</protein>
<keyword evidence="1" id="KW-1133">Transmembrane helix</keyword>
<evidence type="ECO:0000313" key="3">
    <source>
        <dbReference type="EMBL" id="MCV2873095.1"/>
    </source>
</evidence>
<reference evidence="3 4" key="1">
    <citation type="submission" date="2022-10" db="EMBL/GenBank/DDBJ databases">
        <title>Defluviimonas sp. nov., isolated from ocean surface sediments.</title>
        <authorList>
            <person name="He W."/>
            <person name="Wang L."/>
            <person name="Zhang D.-F."/>
        </authorList>
    </citation>
    <scope>NUCLEOTIDE SEQUENCE [LARGE SCALE GENOMIC DNA]</scope>
    <source>
        <strain evidence="3 4">WL0050</strain>
    </source>
</reference>
<dbReference type="PANTHER" id="PTHR48090">
    <property type="entry name" value="UNDECAPRENYL-PHOSPHATE 4-DEOXY-4-FORMAMIDO-L-ARABINOSE TRANSFERASE-RELATED"/>
    <property type="match status" value="1"/>
</dbReference>
<organism evidence="3 4">
    <name type="scientific">Albidovulum litorale</name>
    <dbReference type="NCBI Taxonomy" id="2984134"/>
    <lineage>
        <taxon>Bacteria</taxon>
        <taxon>Pseudomonadati</taxon>
        <taxon>Pseudomonadota</taxon>
        <taxon>Alphaproteobacteria</taxon>
        <taxon>Rhodobacterales</taxon>
        <taxon>Paracoccaceae</taxon>
        <taxon>Albidovulum</taxon>
    </lineage>
</organism>
<proteinExistence type="predicted"/>
<evidence type="ECO:0000259" key="2">
    <source>
        <dbReference type="Pfam" id="PF00535"/>
    </source>
</evidence>
<feature type="transmembrane region" description="Helical" evidence="1">
    <location>
        <begin position="229"/>
        <end position="254"/>
    </location>
</feature>
<keyword evidence="1" id="KW-0812">Transmembrane</keyword>
<dbReference type="InterPro" id="IPR029044">
    <property type="entry name" value="Nucleotide-diphossugar_trans"/>
</dbReference>
<feature type="transmembrane region" description="Helical" evidence="1">
    <location>
        <begin position="266"/>
        <end position="286"/>
    </location>
</feature>
<accession>A0ABT2ZPM6</accession>
<dbReference type="EMBL" id="JAOWKZ010000003">
    <property type="protein sequence ID" value="MCV2873095.1"/>
    <property type="molecule type" value="Genomic_DNA"/>
</dbReference>
<gene>
    <name evidence="3" type="ORF">OEZ71_12400</name>
</gene>
<evidence type="ECO:0000313" key="4">
    <source>
        <dbReference type="Proteomes" id="UP001652564"/>
    </source>
</evidence>
<dbReference type="InterPro" id="IPR050256">
    <property type="entry name" value="Glycosyltransferase_2"/>
</dbReference>
<feature type="domain" description="Glycosyltransferase 2-like" evidence="2">
    <location>
        <begin position="8"/>
        <end position="126"/>
    </location>
</feature>
<evidence type="ECO:0000256" key="1">
    <source>
        <dbReference type="SAM" id="Phobius"/>
    </source>
</evidence>
<keyword evidence="1" id="KW-0472">Membrane</keyword>
<dbReference type="SUPFAM" id="SSF53448">
    <property type="entry name" value="Nucleotide-diphospho-sugar transferases"/>
    <property type="match status" value="1"/>
</dbReference>
<dbReference type="InterPro" id="IPR001173">
    <property type="entry name" value="Glyco_trans_2-like"/>
</dbReference>
<dbReference type="CDD" id="cd04179">
    <property type="entry name" value="DPM_DPG-synthase_like"/>
    <property type="match status" value="1"/>
</dbReference>
<comment type="caution">
    <text evidence="3">The sequence shown here is derived from an EMBL/GenBank/DDBJ whole genome shotgun (WGS) entry which is preliminary data.</text>
</comment>
<dbReference type="PANTHER" id="PTHR48090:SF7">
    <property type="entry name" value="RFBJ PROTEIN"/>
    <property type="match status" value="1"/>
</dbReference>
<sequence length="332" mass="36846">MDQFPRISVLIPCYNEEKTVAKVVADFRDALPSATVFVFDNNSTDATVECAKTAGAIVRSERRQGKGNVVRRMFSDIDADIYIIVDGDATYDASAATEIVRRMLDEGLDFLNCVRVTDLEAAYRPGHKFGNLMFTGMVRSIFGTEINDMLSGYKGLSKRFVKSFPALSQGFETETELAVHALELRMPIGELRTSYFDRPDGSESKLSTFRDGWRILRTVARLIRDERPLAFFSVMSAVAATASLAFGLPVVYAFMKTGLVLKFPTAILAASLMMIAMLSLVAGLILDTTTRGRREMKRLHYLSFPSIHAELMRRAGEAPRPVIAAERKGAVR</sequence>
<dbReference type="Proteomes" id="UP001652564">
    <property type="component" value="Unassembled WGS sequence"/>
</dbReference>
<keyword evidence="4" id="KW-1185">Reference proteome</keyword>
<name>A0ABT2ZPM6_9RHOB</name>
<dbReference type="Pfam" id="PF00535">
    <property type="entry name" value="Glycos_transf_2"/>
    <property type="match status" value="1"/>
</dbReference>